<keyword evidence="2" id="KW-1185">Reference proteome</keyword>
<dbReference type="EMBL" id="CAICTM010002902">
    <property type="protein sequence ID" value="CAB9530502.1"/>
    <property type="molecule type" value="Genomic_DNA"/>
</dbReference>
<dbReference type="OrthoDB" id="55368at2759"/>
<comment type="caution">
    <text evidence="1">The sequence shown here is derived from an EMBL/GenBank/DDBJ whole genome shotgun (WGS) entry which is preliminary data.</text>
</comment>
<sequence>MGAKPMQPYKSKDKRAGSARCTQILAKKIKTNTSNSLDPSNWDSTQNCAKYHAKVMKKQTRLDGLPKIIAGTDLALELPKPRKKGDDKKRYHTFINGGKPEVEPLNLPKPSEKNDMHVLVLDVFKSFDVYDNIEGGRCGDDVLLVPRRAIVKRYGKKVNFMITARAYNDAINKTPTSPDEKLDTVMRRLVFEDVNNTYGKCGIGVHQGTQGFVNHFLPIKMEDINVKAIKYHLQQTSAITKVYLDTMTIQGLNLLNDLIGTKNVQLTEKCVAKCMFPSFAFARNSYVSIHVDDDFNLSIITIVAPEGLLKEDSAVLVYFCFPTLGRAIALRNGDILIFNPRIPHGMSSRVDANGDEVICIAQYYKTGVAGLNNRDQDTSIMEQKPLLHEWCKREQDTSDVEQKPLLHKSKKQC</sequence>
<evidence type="ECO:0000313" key="2">
    <source>
        <dbReference type="Proteomes" id="UP001153069"/>
    </source>
</evidence>
<dbReference type="Proteomes" id="UP001153069">
    <property type="component" value="Unassembled WGS sequence"/>
</dbReference>
<protein>
    <submittedName>
        <fullName evidence="1">Uncharacterized protein</fullName>
    </submittedName>
</protein>
<name>A0A9N8HYL4_9STRA</name>
<dbReference type="AlphaFoldDB" id="A0A9N8HYL4"/>
<gene>
    <name evidence="1" type="ORF">SEMRO_2904_G339910.1</name>
</gene>
<organism evidence="1 2">
    <name type="scientific">Seminavis robusta</name>
    <dbReference type="NCBI Taxonomy" id="568900"/>
    <lineage>
        <taxon>Eukaryota</taxon>
        <taxon>Sar</taxon>
        <taxon>Stramenopiles</taxon>
        <taxon>Ochrophyta</taxon>
        <taxon>Bacillariophyta</taxon>
        <taxon>Bacillariophyceae</taxon>
        <taxon>Bacillariophycidae</taxon>
        <taxon>Naviculales</taxon>
        <taxon>Naviculaceae</taxon>
        <taxon>Seminavis</taxon>
    </lineage>
</organism>
<evidence type="ECO:0000313" key="1">
    <source>
        <dbReference type="EMBL" id="CAB9530502.1"/>
    </source>
</evidence>
<proteinExistence type="predicted"/>
<accession>A0A9N8HYL4</accession>
<reference evidence="1" key="1">
    <citation type="submission" date="2020-06" db="EMBL/GenBank/DDBJ databases">
        <authorList>
            <consortium name="Plant Systems Biology data submission"/>
        </authorList>
    </citation>
    <scope>NUCLEOTIDE SEQUENCE</scope>
    <source>
        <strain evidence="1">D6</strain>
    </source>
</reference>